<sequence>MEESEGTFCNSTIVCTDNTECVNGECKCEFPYIPYVDVNPRGFSCKLEDTHFTYLKVSSSDNSSTDLEEFLRMEGLQCGNEGGQFYRNGRFDGIREGCFKNIFILITDEFHIMMGNGPKFDTLDIEVICNTTLMTYLSKFLKDDVNCSQKYVYYKVISIINYDYCRFLSAQIIIDI</sequence>
<keyword evidence="2" id="KW-1185">Reference proteome</keyword>
<evidence type="ECO:0000313" key="1">
    <source>
        <dbReference type="EMBL" id="CAG2253930.1"/>
    </source>
</evidence>
<dbReference type="EMBL" id="CAJPWZ010003192">
    <property type="protein sequence ID" value="CAG2253930.1"/>
    <property type="molecule type" value="Genomic_DNA"/>
</dbReference>
<evidence type="ECO:0000313" key="2">
    <source>
        <dbReference type="Proteomes" id="UP000683360"/>
    </source>
</evidence>
<proteinExistence type="predicted"/>
<reference evidence="1" key="1">
    <citation type="submission" date="2021-03" db="EMBL/GenBank/DDBJ databases">
        <authorList>
            <person name="Bekaert M."/>
        </authorList>
    </citation>
    <scope>NUCLEOTIDE SEQUENCE</scope>
</reference>
<protein>
    <submittedName>
        <fullName evidence="1">ITGB5</fullName>
    </submittedName>
</protein>
<name>A0A8S3VGC0_MYTED</name>
<dbReference type="AlphaFoldDB" id="A0A8S3VGC0"/>
<comment type="caution">
    <text evidence="1">The sequence shown here is derived from an EMBL/GenBank/DDBJ whole genome shotgun (WGS) entry which is preliminary data.</text>
</comment>
<accession>A0A8S3VGC0</accession>
<dbReference type="OrthoDB" id="10541382at2759"/>
<gene>
    <name evidence="1" type="ORF">MEDL_65440</name>
</gene>
<organism evidence="1 2">
    <name type="scientific">Mytilus edulis</name>
    <name type="common">Blue mussel</name>
    <dbReference type="NCBI Taxonomy" id="6550"/>
    <lineage>
        <taxon>Eukaryota</taxon>
        <taxon>Metazoa</taxon>
        <taxon>Spiralia</taxon>
        <taxon>Lophotrochozoa</taxon>
        <taxon>Mollusca</taxon>
        <taxon>Bivalvia</taxon>
        <taxon>Autobranchia</taxon>
        <taxon>Pteriomorphia</taxon>
        <taxon>Mytilida</taxon>
        <taxon>Mytiloidea</taxon>
        <taxon>Mytilidae</taxon>
        <taxon>Mytilinae</taxon>
        <taxon>Mytilus</taxon>
    </lineage>
</organism>
<dbReference type="Proteomes" id="UP000683360">
    <property type="component" value="Unassembled WGS sequence"/>
</dbReference>